<keyword evidence="1" id="KW-1133">Transmembrane helix</keyword>
<evidence type="ECO:0000313" key="3">
    <source>
        <dbReference type="Proteomes" id="UP000815677"/>
    </source>
</evidence>
<proteinExistence type="predicted"/>
<keyword evidence="1" id="KW-0812">Transmembrane</keyword>
<evidence type="ECO:0000256" key="1">
    <source>
        <dbReference type="SAM" id="Phobius"/>
    </source>
</evidence>
<keyword evidence="3" id="KW-1185">Reference proteome</keyword>
<name>A0ABQ0LAE4_MYCCL</name>
<dbReference type="Proteomes" id="UP000815677">
    <property type="component" value="Unassembled WGS sequence"/>
</dbReference>
<protein>
    <submittedName>
        <fullName evidence="2">Uncharacterized protein</fullName>
    </submittedName>
</protein>
<feature type="transmembrane region" description="Helical" evidence="1">
    <location>
        <begin position="16"/>
        <end position="34"/>
    </location>
</feature>
<sequence length="66" mass="7641">MQRPRPFLDFNSPGRLFRAFGSLFVLFGVSFYAARRVVKGRRAEELEAWRQAELDAPEHEGTRRSG</sequence>
<organism evidence="2 3">
    <name type="scientific">Mycena chlorophos</name>
    <name type="common">Agaric fungus</name>
    <name type="synonym">Agaricus chlorophos</name>
    <dbReference type="NCBI Taxonomy" id="658473"/>
    <lineage>
        <taxon>Eukaryota</taxon>
        <taxon>Fungi</taxon>
        <taxon>Dikarya</taxon>
        <taxon>Basidiomycota</taxon>
        <taxon>Agaricomycotina</taxon>
        <taxon>Agaricomycetes</taxon>
        <taxon>Agaricomycetidae</taxon>
        <taxon>Agaricales</taxon>
        <taxon>Marasmiineae</taxon>
        <taxon>Mycenaceae</taxon>
        <taxon>Mycena</taxon>
    </lineage>
</organism>
<evidence type="ECO:0000313" key="2">
    <source>
        <dbReference type="EMBL" id="GAT48073.1"/>
    </source>
</evidence>
<accession>A0ABQ0LAE4</accession>
<dbReference type="EMBL" id="DF844253">
    <property type="protein sequence ID" value="GAT48073.1"/>
    <property type="molecule type" value="Genomic_DNA"/>
</dbReference>
<reference evidence="2" key="1">
    <citation type="submission" date="2014-09" db="EMBL/GenBank/DDBJ databases">
        <title>Genome sequence of the luminous mushroom Mycena chlorophos for searching fungal bioluminescence genes.</title>
        <authorList>
            <person name="Tanaka Y."/>
            <person name="Kasuga D."/>
            <person name="Oba Y."/>
            <person name="Hase S."/>
            <person name="Sato K."/>
            <person name="Oba Y."/>
            <person name="Sakakibara Y."/>
        </authorList>
    </citation>
    <scope>NUCLEOTIDE SEQUENCE</scope>
</reference>
<keyword evidence="1" id="KW-0472">Membrane</keyword>
<gene>
    <name evidence="2" type="ORF">MCHLO_05508</name>
</gene>